<keyword evidence="1" id="KW-0812">Transmembrane</keyword>
<name>X1I3T4_9ZZZZ</name>
<reference evidence="2" key="1">
    <citation type="journal article" date="2014" name="Front. Microbiol.">
        <title>High frequency of phylogenetically diverse reductive dehalogenase-homologous genes in deep subseafloor sedimentary metagenomes.</title>
        <authorList>
            <person name="Kawai M."/>
            <person name="Futagami T."/>
            <person name="Toyoda A."/>
            <person name="Takaki Y."/>
            <person name="Nishi S."/>
            <person name="Hori S."/>
            <person name="Arai W."/>
            <person name="Tsubouchi T."/>
            <person name="Morono Y."/>
            <person name="Uchiyama I."/>
            <person name="Ito T."/>
            <person name="Fujiyama A."/>
            <person name="Inagaki F."/>
            <person name="Takami H."/>
        </authorList>
    </citation>
    <scope>NUCLEOTIDE SEQUENCE</scope>
    <source>
        <strain evidence="2">Expedition CK06-06</strain>
    </source>
</reference>
<sequence>TEDSAIPFGVPAFIIWGMGLESTTFAMCIVFIA</sequence>
<feature type="non-terminal residue" evidence="2">
    <location>
        <position position="1"/>
    </location>
</feature>
<keyword evidence="1" id="KW-0472">Membrane</keyword>
<accession>X1I3T4</accession>
<evidence type="ECO:0000313" key="2">
    <source>
        <dbReference type="EMBL" id="GAH76377.1"/>
    </source>
</evidence>
<keyword evidence="1" id="KW-1133">Transmembrane helix</keyword>
<feature type="transmembrane region" description="Helical" evidence="1">
    <location>
        <begin position="12"/>
        <end position="32"/>
    </location>
</feature>
<gene>
    <name evidence="2" type="ORF">S03H2_67367</name>
</gene>
<proteinExistence type="predicted"/>
<organism evidence="2">
    <name type="scientific">marine sediment metagenome</name>
    <dbReference type="NCBI Taxonomy" id="412755"/>
    <lineage>
        <taxon>unclassified sequences</taxon>
        <taxon>metagenomes</taxon>
        <taxon>ecological metagenomes</taxon>
    </lineage>
</organism>
<comment type="caution">
    <text evidence="2">The sequence shown here is derived from an EMBL/GenBank/DDBJ whole genome shotgun (WGS) entry which is preliminary data.</text>
</comment>
<dbReference type="AlphaFoldDB" id="X1I3T4"/>
<dbReference type="EMBL" id="BARU01044091">
    <property type="protein sequence ID" value="GAH76377.1"/>
    <property type="molecule type" value="Genomic_DNA"/>
</dbReference>
<protein>
    <submittedName>
        <fullName evidence="2">Uncharacterized protein</fullName>
    </submittedName>
</protein>
<evidence type="ECO:0000256" key="1">
    <source>
        <dbReference type="SAM" id="Phobius"/>
    </source>
</evidence>